<dbReference type="EMBL" id="JAYFUI010000054">
    <property type="protein sequence ID" value="MEA5670449.1"/>
    <property type="molecule type" value="Genomic_DNA"/>
</dbReference>
<proteinExistence type="predicted"/>
<comment type="caution">
    <text evidence="1">The sequence shown here is derived from an EMBL/GenBank/DDBJ whole genome shotgun (WGS) entry which is preliminary data.</text>
</comment>
<organism evidence="1 2">
    <name type="scientific">Pseudomonas machongensis</name>
    <dbReference type="NCBI Taxonomy" id="3110229"/>
    <lineage>
        <taxon>Bacteria</taxon>
        <taxon>Pseudomonadati</taxon>
        <taxon>Pseudomonadota</taxon>
        <taxon>Gammaproteobacteria</taxon>
        <taxon>Pseudomonadales</taxon>
        <taxon>Pseudomonadaceae</taxon>
        <taxon>Pseudomonas</taxon>
    </lineage>
</organism>
<dbReference type="RefSeq" id="WP_323452515.1">
    <property type="nucleotide sequence ID" value="NZ_JAYFUI010000054.1"/>
</dbReference>
<evidence type="ECO:0000313" key="2">
    <source>
        <dbReference type="Proteomes" id="UP001302573"/>
    </source>
</evidence>
<evidence type="ECO:0000313" key="1">
    <source>
        <dbReference type="EMBL" id="MEA5670449.1"/>
    </source>
</evidence>
<gene>
    <name evidence="1" type="ORF">VA602_03745</name>
</gene>
<keyword evidence="2" id="KW-1185">Reference proteome</keyword>
<protein>
    <submittedName>
        <fullName evidence="1">Uncharacterized protein</fullName>
    </submittedName>
</protein>
<dbReference type="Proteomes" id="UP001302573">
    <property type="component" value="Unassembled WGS sequence"/>
</dbReference>
<name>A0ABU5VAQ5_9PSED</name>
<reference evidence="1 2" key="1">
    <citation type="submission" date="2023-12" db="EMBL/GenBank/DDBJ databases">
        <title>Pseudomonas machongensis sp. nov., isolated from wilted pepper plants (Capsicum annuum).</title>
        <authorList>
            <person name="Qiu M."/>
            <person name="Li Y."/>
            <person name="Liu Q."/>
            <person name="Zhang X."/>
            <person name="Huang Y."/>
            <person name="Guo R."/>
            <person name="Hu M."/>
            <person name="Zhou J."/>
            <person name="Zhou X."/>
        </authorList>
    </citation>
    <scope>NUCLEOTIDE SEQUENCE [LARGE SCALE GENOMIC DNA]</scope>
    <source>
        <strain evidence="1 2">MH2</strain>
    </source>
</reference>
<accession>A0ABU5VAQ5</accession>
<sequence length="54" mass="6068">MTEIRKERNKHAKGANCWTVFHGMVVVKEGLTEAEADALIKARKETTIPLGFIK</sequence>